<dbReference type="Pfam" id="PF01343">
    <property type="entry name" value="Peptidase_S49"/>
    <property type="match status" value="1"/>
</dbReference>
<dbReference type="InterPro" id="IPR029045">
    <property type="entry name" value="ClpP/crotonase-like_dom_sf"/>
</dbReference>
<protein>
    <submittedName>
        <fullName evidence="5">Periplasmic serine protease</fullName>
    </submittedName>
</protein>
<evidence type="ECO:0000259" key="3">
    <source>
        <dbReference type="Pfam" id="PF01343"/>
    </source>
</evidence>
<feature type="region of interest" description="Disordered" evidence="2">
    <location>
        <begin position="258"/>
        <end position="280"/>
    </location>
</feature>
<feature type="domain" description="Peptidase S49" evidence="3">
    <location>
        <begin position="111"/>
        <end position="257"/>
    </location>
</feature>
<feature type="domain" description="Hypervirulence associated protein TUDOR" evidence="4">
    <location>
        <begin position="278"/>
        <end position="325"/>
    </location>
</feature>
<dbReference type="GeneID" id="40236359"/>
<dbReference type="EMBL" id="MF580961">
    <property type="protein sequence ID" value="AUO79270.1"/>
    <property type="molecule type" value="Genomic_DNA"/>
</dbReference>
<dbReference type="KEGG" id="vg:40236359"/>
<dbReference type="PANTHER" id="PTHR42987:SF4">
    <property type="entry name" value="PROTEASE SOHB-RELATED"/>
    <property type="match status" value="1"/>
</dbReference>
<proteinExistence type="inferred from homology"/>
<dbReference type="Gene3D" id="3.90.226.10">
    <property type="entry name" value="2-enoyl-CoA Hydratase, Chain A, domain 1"/>
    <property type="match status" value="1"/>
</dbReference>
<dbReference type="Pfam" id="PF11160">
    <property type="entry name" value="Hva1_TUDOR"/>
    <property type="match status" value="1"/>
</dbReference>
<evidence type="ECO:0000313" key="6">
    <source>
        <dbReference type="Proteomes" id="UP000259253"/>
    </source>
</evidence>
<keyword evidence="6" id="KW-1185">Reference proteome</keyword>
<dbReference type="RefSeq" id="YP_009639562.1">
    <property type="nucleotide sequence ID" value="NC_042352.1"/>
</dbReference>
<evidence type="ECO:0000259" key="4">
    <source>
        <dbReference type="Pfam" id="PF11160"/>
    </source>
</evidence>
<dbReference type="InterPro" id="IPR033855">
    <property type="entry name" value="Protein_C"/>
</dbReference>
<dbReference type="Proteomes" id="UP000259253">
    <property type="component" value="Segment"/>
</dbReference>
<feature type="region of interest" description="Disordered" evidence="2">
    <location>
        <begin position="305"/>
        <end position="363"/>
    </location>
</feature>
<comment type="similarity">
    <text evidence="1">Belongs to the peptidase S49 family.</text>
</comment>
<dbReference type="InterPro" id="IPR002142">
    <property type="entry name" value="Peptidase_S49"/>
</dbReference>
<evidence type="ECO:0000313" key="5">
    <source>
        <dbReference type="EMBL" id="AUO79270.1"/>
    </source>
</evidence>
<organism evidence="5 6">
    <name type="scientific">Salinibacter phage M31CR41-2</name>
    <dbReference type="NCBI Taxonomy" id="2681614"/>
    <lineage>
        <taxon>Viruses</taxon>
        <taxon>Duplodnaviria</taxon>
        <taxon>Heunggongvirae</taxon>
        <taxon>Uroviricota</taxon>
        <taxon>Caudoviricetes</taxon>
        <taxon>Kairosalinivirus</taxon>
        <taxon>Kairosalinivirus M31CR412</taxon>
    </lineage>
</organism>
<dbReference type="GO" id="GO:0006508">
    <property type="term" value="P:proteolysis"/>
    <property type="evidence" value="ECO:0007669"/>
    <property type="project" value="UniProtKB-KW"/>
</dbReference>
<reference evidence="5 6" key="1">
    <citation type="submission" date="2017-07" db="EMBL/GenBank/DDBJ databases">
        <title>Characterization of ecologically diverse viruses infecting co-occurring strains of cosmopolitan hyperhalophilic Bacteroidetes.</title>
        <authorList>
            <person name="Villamor J."/>
            <person name="Ramos-Barbero M.D."/>
            <person name="Gonzalez-Torres P."/>
            <person name="Gabaldon T."/>
            <person name="Rollesso-Mora R."/>
            <person name="Meseguer I."/>
            <person name="Martinez-Garcia M."/>
            <person name="Santos F."/>
            <person name="Anton J."/>
        </authorList>
    </citation>
    <scope>NUCLEOTIDE SEQUENCE [LARGE SCALE GENOMIC DNA]</scope>
</reference>
<dbReference type="Gene3D" id="6.20.330.10">
    <property type="match status" value="1"/>
</dbReference>
<keyword evidence="5" id="KW-0378">Hydrolase</keyword>
<evidence type="ECO:0000256" key="2">
    <source>
        <dbReference type="SAM" id="MobiDB-lite"/>
    </source>
</evidence>
<dbReference type="SUPFAM" id="SSF52096">
    <property type="entry name" value="ClpP/crotonase"/>
    <property type="match status" value="1"/>
</dbReference>
<name>A0A2I6UH21_9CAUD</name>
<keyword evidence="5" id="KW-0645">Protease</keyword>
<feature type="compositionally biased region" description="Acidic residues" evidence="2">
    <location>
        <begin position="348"/>
        <end position="357"/>
    </location>
</feature>
<dbReference type="InterPro" id="IPR021331">
    <property type="entry name" value="Hva1_TUDOR"/>
</dbReference>
<dbReference type="GO" id="GO:0008233">
    <property type="term" value="F:peptidase activity"/>
    <property type="evidence" value="ECO:0007669"/>
    <property type="project" value="UniProtKB-KW"/>
</dbReference>
<accession>A0A2I6UH21</accession>
<dbReference type="CDD" id="cd07022">
    <property type="entry name" value="S49_Sppa_36K_type"/>
    <property type="match status" value="1"/>
</dbReference>
<dbReference type="PANTHER" id="PTHR42987">
    <property type="entry name" value="PEPTIDASE S49"/>
    <property type="match status" value="1"/>
</dbReference>
<sequence>MDPSLTQVWAVEGSVLSAAVDTAETNDTEPDEGLSAENEGETRIIRITGSLNNRAGPIARALGSVSNPAAIRKKALDAKADESVGRVALMIDSPGGKVTGIPLAADAISALADEKPVSAYVNGMAASGAYWLAAQADEIVAGPATMVGSIGAVQKIRSVKDRLDDEGVNVEIVRSAPMKAKPQASEQIDDESVKVIQQRVNSIHSKFVDAVASGREMDREEASDLADGKIHLGEKAQEIGLVDRISSPEEFISDLESSEYQTQNEVSAEMKDPKYSKGDKVKWSWQGSTVHGKVNDVGEQFTIDGNKITGEEDEPVYKIDEYDDGSFNDGNVAKPESSLTSSDKDMSTENDETDTSADLEARVDSLTDTVETLTEAVTEMAGQSDGSAEADASTDAVEAKVQTLIERHSDRVAPGEEEQILEIARSAGIDQAEAFIQRLEPVVDDGAPGTEAEETRTAAYDEMQKFPEDDYIGRNDDGEMIATNEEDAKVFEMLNLNYEDATA</sequence>
<evidence type="ECO:0000256" key="1">
    <source>
        <dbReference type="ARBA" id="ARBA00008683"/>
    </source>
</evidence>
<feature type="compositionally biased region" description="Basic and acidic residues" evidence="2">
    <location>
        <begin position="268"/>
        <end position="280"/>
    </location>
</feature>